<reference evidence="2" key="1">
    <citation type="submission" date="2022-09" db="EMBL/GenBank/DDBJ databases">
        <title>genome sequence of Deinococcus rubellus.</title>
        <authorList>
            <person name="Srinivasan S."/>
        </authorList>
    </citation>
    <scope>NUCLEOTIDE SEQUENCE</scope>
    <source>
        <strain evidence="2">Ant6</strain>
    </source>
</reference>
<sequence length="342" mass="35494">MTQLPAPELARQGMQTRAERIGSGLSLLIGLYTLLALLSLGVLAALWAFSGSFWQELGAGSALPTWIFGLGFVLTALFYLPYLLALSAARRAILSLRDYVSSAGDFSMGRSGGRPDALSGDVKRFITWLGVWQWGTLASAVLGLGIVAASFGLSQVLLPDNGEMSLGGPETVLVLLSGLAQSVPTVVLTWLVLGSIKRFFAAALSHARGTPVPVTPAATAAGGWLIFSLVVLGLGLATLLLSALMVLVVAAVPGLGQAFEDNAAFGFSTAIFRGVMWGLAALLLLSGLLYGLLMTLAAWSRGFALDVAAVLDAGSGPTALNPATLNTSLGPWKTALRPPDQR</sequence>
<gene>
    <name evidence="2" type="ORF">N0D28_13685</name>
</gene>
<protein>
    <recommendedName>
        <fullName evidence="4">DUF975 family protein</fullName>
    </recommendedName>
</protein>
<feature type="transmembrane region" description="Helical" evidence="1">
    <location>
        <begin position="21"/>
        <end position="46"/>
    </location>
</feature>
<feature type="transmembrane region" description="Helical" evidence="1">
    <location>
        <begin position="173"/>
        <end position="196"/>
    </location>
</feature>
<accession>A0ABY5YFB5</accession>
<feature type="transmembrane region" description="Helical" evidence="1">
    <location>
        <begin position="131"/>
        <end position="153"/>
    </location>
</feature>
<organism evidence="2 3">
    <name type="scientific">Deinococcus rubellus</name>
    <dbReference type="NCBI Taxonomy" id="1889240"/>
    <lineage>
        <taxon>Bacteria</taxon>
        <taxon>Thermotogati</taxon>
        <taxon>Deinococcota</taxon>
        <taxon>Deinococci</taxon>
        <taxon>Deinococcales</taxon>
        <taxon>Deinococcaceae</taxon>
        <taxon>Deinococcus</taxon>
    </lineage>
</organism>
<feature type="transmembrane region" description="Helical" evidence="1">
    <location>
        <begin position="66"/>
        <end position="89"/>
    </location>
</feature>
<dbReference type="Proteomes" id="UP001060261">
    <property type="component" value="Chromosome"/>
</dbReference>
<dbReference type="EMBL" id="CP104213">
    <property type="protein sequence ID" value="UWX63767.1"/>
    <property type="molecule type" value="Genomic_DNA"/>
</dbReference>
<evidence type="ECO:0000313" key="3">
    <source>
        <dbReference type="Proteomes" id="UP001060261"/>
    </source>
</evidence>
<keyword evidence="3" id="KW-1185">Reference proteome</keyword>
<keyword evidence="1" id="KW-0812">Transmembrane</keyword>
<proteinExistence type="predicted"/>
<name>A0ABY5YFB5_9DEIO</name>
<feature type="transmembrane region" description="Helical" evidence="1">
    <location>
        <begin position="217"/>
        <end position="250"/>
    </location>
</feature>
<dbReference type="RefSeq" id="WP_260560047.1">
    <property type="nucleotide sequence ID" value="NZ_BAABEC010000074.1"/>
</dbReference>
<keyword evidence="1" id="KW-0472">Membrane</keyword>
<keyword evidence="1" id="KW-1133">Transmembrane helix</keyword>
<feature type="transmembrane region" description="Helical" evidence="1">
    <location>
        <begin position="270"/>
        <end position="293"/>
    </location>
</feature>
<evidence type="ECO:0000313" key="2">
    <source>
        <dbReference type="EMBL" id="UWX63767.1"/>
    </source>
</evidence>
<evidence type="ECO:0000256" key="1">
    <source>
        <dbReference type="SAM" id="Phobius"/>
    </source>
</evidence>
<evidence type="ECO:0008006" key="4">
    <source>
        <dbReference type="Google" id="ProtNLM"/>
    </source>
</evidence>